<evidence type="ECO:0000313" key="7">
    <source>
        <dbReference type="EMBL" id="RZS65334.1"/>
    </source>
</evidence>
<comment type="function">
    <text evidence="3">Catalyzes the hydrolysis of 10-formyltetrahydrofolate (formyl-FH4) to formate and tetrahydrofolate (FH4).</text>
</comment>
<evidence type="ECO:0000256" key="4">
    <source>
        <dbReference type="NCBIfam" id="TIGR00655"/>
    </source>
</evidence>
<dbReference type="EC" id="3.5.1.10" evidence="3 4"/>
<dbReference type="GO" id="GO:0008864">
    <property type="term" value="F:formyltetrahydrofolate deformylase activity"/>
    <property type="evidence" value="ECO:0007669"/>
    <property type="project" value="UniProtKB-UniRule"/>
</dbReference>
<dbReference type="Pfam" id="PF01842">
    <property type="entry name" value="ACT"/>
    <property type="match status" value="1"/>
</dbReference>
<dbReference type="InterPro" id="IPR002376">
    <property type="entry name" value="Formyl_transf_N"/>
</dbReference>
<dbReference type="InterPro" id="IPR041729">
    <property type="entry name" value="Formyl-FH4-Hydrolase_C"/>
</dbReference>
<dbReference type="SUPFAM" id="SSF55021">
    <property type="entry name" value="ACT-like"/>
    <property type="match status" value="1"/>
</dbReference>
<feature type="active site" evidence="3">
    <location>
        <position position="228"/>
    </location>
</feature>
<dbReference type="STRING" id="206506.AAV32_15345"/>
<accession>A0A171KP21</accession>
<dbReference type="CDD" id="cd04875">
    <property type="entry name" value="ACT_F4HF-DF"/>
    <property type="match status" value="1"/>
</dbReference>
<dbReference type="Gene3D" id="3.30.70.260">
    <property type="match status" value="1"/>
</dbReference>
<dbReference type="UniPathway" id="UPA00074">
    <property type="reaction ID" value="UER00170"/>
</dbReference>
<evidence type="ECO:0000313" key="9">
    <source>
        <dbReference type="Proteomes" id="UP000292039"/>
    </source>
</evidence>
<evidence type="ECO:0000256" key="2">
    <source>
        <dbReference type="ARBA" id="ARBA00022801"/>
    </source>
</evidence>
<dbReference type="InterPro" id="IPR036477">
    <property type="entry name" value="Formyl_transf_N_sf"/>
</dbReference>
<reference evidence="6 8" key="1">
    <citation type="submission" date="2015-04" db="EMBL/GenBank/DDBJ databases">
        <title>Genome sequence of Kerstersia gyiorum CG1.</title>
        <authorList>
            <person name="Greninger A.L."/>
            <person name="Kozyreva V."/>
            <person name="Chaturvedi V."/>
        </authorList>
    </citation>
    <scope>NUCLEOTIDE SEQUENCE [LARGE SCALE GENOMIC DNA]</scope>
    <source>
        <strain evidence="6 8">CG1</strain>
    </source>
</reference>
<dbReference type="PRINTS" id="PR01575">
    <property type="entry name" value="FFH4HYDRLASE"/>
</dbReference>
<dbReference type="NCBIfam" id="NF004684">
    <property type="entry name" value="PRK06027.1"/>
    <property type="match status" value="1"/>
</dbReference>
<dbReference type="Proteomes" id="UP000292039">
    <property type="component" value="Unassembled WGS sequence"/>
</dbReference>
<dbReference type="PIRSF" id="PIRSF036480">
    <property type="entry name" value="FormyFH4_hydr"/>
    <property type="match status" value="1"/>
</dbReference>
<dbReference type="EMBL" id="LBNE01000013">
    <property type="protein sequence ID" value="KKO70638.1"/>
    <property type="molecule type" value="Genomic_DNA"/>
</dbReference>
<dbReference type="Pfam" id="PF00551">
    <property type="entry name" value="Formyl_trans_N"/>
    <property type="match status" value="1"/>
</dbReference>
<evidence type="ECO:0000313" key="8">
    <source>
        <dbReference type="Proteomes" id="UP000078084"/>
    </source>
</evidence>
<dbReference type="NCBIfam" id="TIGR00655">
    <property type="entry name" value="PurU"/>
    <property type="match status" value="1"/>
</dbReference>
<dbReference type="InterPro" id="IPR045865">
    <property type="entry name" value="ACT-like_dom_sf"/>
</dbReference>
<sequence>MSHQDYILTLSCPDRTGIVYHVSQLLYRHHCNILDSQQFGDEDTQRFFLRVHFRQPIGSDHAELRSQMEQVGSQFAMEWQLHDAQRRSRLLIMVSKQGHCLNDLLFRTRSGQLPVDIAAVVSNHNDYANLTASYGIPFHHLPVTADTKAQQEQQILDIIAAEKVDLVVLARYMQILSPELCRALSGRAINIHHSFLPSFKGARPYHQAHQRGVKIIGATAHYVTEDLDEGPIIEQDIARVDHTLTPSDLTQVGSDIESLVLSRAVRSHVEHRILLNNNRTVVFR</sequence>
<keyword evidence="2 3" id="KW-0378">Hydrolase</keyword>
<comment type="similarity">
    <text evidence="3">Belongs to the PurU family.</text>
</comment>
<evidence type="ECO:0000256" key="3">
    <source>
        <dbReference type="HAMAP-Rule" id="MF_01927"/>
    </source>
</evidence>
<dbReference type="SUPFAM" id="SSF53328">
    <property type="entry name" value="Formyltransferase"/>
    <property type="match status" value="1"/>
</dbReference>
<keyword evidence="3" id="KW-0658">Purine biosynthesis</keyword>
<dbReference type="InterPro" id="IPR004810">
    <property type="entry name" value="PurU"/>
</dbReference>
<dbReference type="PROSITE" id="PS51671">
    <property type="entry name" value="ACT"/>
    <property type="match status" value="1"/>
</dbReference>
<feature type="domain" description="ACT" evidence="5">
    <location>
        <begin position="7"/>
        <end position="89"/>
    </location>
</feature>
<proteinExistence type="inferred from homology"/>
<protein>
    <recommendedName>
        <fullName evidence="3 4">Formyltetrahydrofolate deformylase</fullName>
        <ecNumber evidence="3 4">3.5.1.10</ecNumber>
    </recommendedName>
    <alternativeName>
        <fullName evidence="3">Formyl-FH(4) hydrolase</fullName>
    </alternativeName>
</protein>
<evidence type="ECO:0000259" key="5">
    <source>
        <dbReference type="PROSITE" id="PS51671"/>
    </source>
</evidence>
<dbReference type="PANTHER" id="PTHR42706:SF1">
    <property type="entry name" value="FORMYLTETRAHYDROFOLATE DEFORMYLASE 2, MITOCHONDRIAL"/>
    <property type="match status" value="1"/>
</dbReference>
<dbReference type="GO" id="GO:0006189">
    <property type="term" value="P:'de novo' IMP biosynthetic process"/>
    <property type="evidence" value="ECO:0007669"/>
    <property type="project" value="UniProtKB-UniRule"/>
</dbReference>
<comment type="catalytic activity">
    <reaction evidence="3">
        <text>(6R)-10-formyltetrahydrofolate + H2O = (6S)-5,6,7,8-tetrahydrofolate + formate + H(+)</text>
        <dbReference type="Rhea" id="RHEA:19833"/>
        <dbReference type="ChEBI" id="CHEBI:15377"/>
        <dbReference type="ChEBI" id="CHEBI:15378"/>
        <dbReference type="ChEBI" id="CHEBI:15740"/>
        <dbReference type="ChEBI" id="CHEBI:57453"/>
        <dbReference type="ChEBI" id="CHEBI:195366"/>
        <dbReference type="EC" id="3.5.1.10"/>
    </reaction>
</comment>
<keyword evidence="1 3" id="KW-0554">One-carbon metabolism</keyword>
<reference evidence="7 9" key="2">
    <citation type="submission" date="2019-02" db="EMBL/GenBank/DDBJ databases">
        <title>Genomic Encyclopedia of Type Strains, Phase IV (KMG-IV): sequencing the most valuable type-strain genomes for metagenomic binning, comparative biology and taxonomic classification.</title>
        <authorList>
            <person name="Goeker M."/>
        </authorList>
    </citation>
    <scope>NUCLEOTIDE SEQUENCE [LARGE SCALE GENOMIC DNA]</scope>
    <source>
        <strain evidence="7 9">DSM 16618</strain>
    </source>
</reference>
<dbReference type="GO" id="GO:0006730">
    <property type="term" value="P:one-carbon metabolic process"/>
    <property type="evidence" value="ECO:0007669"/>
    <property type="project" value="UniProtKB-KW"/>
</dbReference>
<dbReference type="EMBL" id="SGWZ01000006">
    <property type="protein sequence ID" value="RZS65334.1"/>
    <property type="molecule type" value="Genomic_DNA"/>
</dbReference>
<gene>
    <name evidence="3" type="primary">purU</name>
    <name evidence="6" type="ORF">AAV32_15345</name>
    <name evidence="7" type="ORF">EV679_3123</name>
</gene>
<dbReference type="AlphaFoldDB" id="A0A171KP21"/>
<dbReference type="InterPro" id="IPR044074">
    <property type="entry name" value="PurU_ACT"/>
</dbReference>
<dbReference type="Gene3D" id="3.40.50.170">
    <property type="entry name" value="Formyl transferase, N-terminal domain"/>
    <property type="match status" value="1"/>
</dbReference>
<evidence type="ECO:0000313" key="6">
    <source>
        <dbReference type="EMBL" id="KKO70638.1"/>
    </source>
</evidence>
<dbReference type="GeneID" id="99725389"/>
<comment type="pathway">
    <text evidence="3">Purine metabolism; IMP biosynthesis via de novo pathway; formate from 10-formyl-5,6,7,8-tetrahydrofolate: step 1/1.</text>
</comment>
<dbReference type="InterPro" id="IPR002912">
    <property type="entry name" value="ACT_dom"/>
</dbReference>
<comment type="caution">
    <text evidence="6">The sequence shown here is derived from an EMBL/GenBank/DDBJ whole genome shotgun (WGS) entry which is preliminary data.</text>
</comment>
<dbReference type="CDD" id="cd08648">
    <property type="entry name" value="FMT_core_Formyl-FH4-Hydrolase_C"/>
    <property type="match status" value="1"/>
</dbReference>
<name>A0A171KP21_9BURK</name>
<organism evidence="6 8">
    <name type="scientific">Kerstersia gyiorum</name>
    <dbReference type="NCBI Taxonomy" id="206506"/>
    <lineage>
        <taxon>Bacteria</taxon>
        <taxon>Pseudomonadati</taxon>
        <taxon>Pseudomonadota</taxon>
        <taxon>Betaproteobacteria</taxon>
        <taxon>Burkholderiales</taxon>
        <taxon>Alcaligenaceae</taxon>
        <taxon>Kerstersia</taxon>
    </lineage>
</organism>
<dbReference type="Proteomes" id="UP000078084">
    <property type="component" value="Unassembled WGS sequence"/>
</dbReference>
<dbReference type="PANTHER" id="PTHR42706">
    <property type="entry name" value="FORMYLTETRAHYDROFOLATE DEFORMYLASE"/>
    <property type="match status" value="1"/>
</dbReference>
<dbReference type="PATRIC" id="fig|206506.3.peg.3265"/>
<dbReference type="OrthoDB" id="9806170at2"/>
<dbReference type="HAMAP" id="MF_01927">
    <property type="entry name" value="PurU"/>
    <property type="match status" value="1"/>
</dbReference>
<dbReference type="RefSeq" id="WP_068374320.1">
    <property type="nucleotide sequence ID" value="NZ_CBCSEB010000004.1"/>
</dbReference>
<keyword evidence="8" id="KW-1185">Reference proteome</keyword>
<evidence type="ECO:0000256" key="1">
    <source>
        <dbReference type="ARBA" id="ARBA00022563"/>
    </source>
</evidence>